<protein>
    <submittedName>
        <fullName evidence="7">Uu.00g131280.m01.CDS01</fullName>
    </submittedName>
</protein>
<keyword evidence="8" id="KW-1185">Reference proteome</keyword>
<dbReference type="AlphaFoldDB" id="A0AAI8VIT7"/>
<evidence type="ECO:0000313" key="8">
    <source>
        <dbReference type="Proteomes" id="UP001295740"/>
    </source>
</evidence>
<dbReference type="Pfam" id="PF01979">
    <property type="entry name" value="Amidohydro_1"/>
    <property type="match status" value="1"/>
</dbReference>
<feature type="region of interest" description="Disordered" evidence="5">
    <location>
        <begin position="500"/>
        <end position="524"/>
    </location>
</feature>
<keyword evidence="4" id="KW-0862">Zinc</keyword>
<sequence>MRFTAIATAASGVGVALSSSILLSGGTIIAFDEEARALDVIRGGSLLVTDDRIAALYETGKPKDLPADTEIVDCTHKIISPGFVDSHRHGWQTAMRTMASNTTLPDYLMRYVGPAAAAIYTAEDVYIGQLVGLLEALNAGVTTTLDHAHHTWTKGHSQAGLDASIDSGARVYWNHNFAGMGDYGIPDQIADFREWVTTRATADSLTTIAAAYDSWTVAPPEDTRAVVDVIKELKIPVLTTHWMGGVWGLDNSPALLHSLDILNTSTAVVFSHAVALDPIAADLLTATNQFISITPESEMHYGHSHFNSHMVQDQAALGIDTHFTFSTDMLTQARMWLQRVRSRLFDEVITRWKVPSNNPMSANQAFLMATRQGALSLRRPDLGVIKVGAKADLVVFDGRTPGMLGWADPVAAVMLHANVGDIVHVIVDGQFKKRGGKLTFEKYDDVVDRFLASAEKLQRLVGEKPAPVLEGKWFGRDAEYGHADEVDVIRGPGTGYGGLFLDTSDKSRHGPEYASVRGDGKDEL</sequence>
<dbReference type="Proteomes" id="UP001295740">
    <property type="component" value="Unassembled WGS sequence"/>
</dbReference>
<evidence type="ECO:0000256" key="5">
    <source>
        <dbReference type="SAM" id="MobiDB-lite"/>
    </source>
</evidence>
<dbReference type="EMBL" id="CAUWAG010000007">
    <property type="protein sequence ID" value="CAJ2505734.1"/>
    <property type="molecule type" value="Genomic_DNA"/>
</dbReference>
<keyword evidence="3" id="KW-0378">Hydrolase</keyword>
<evidence type="ECO:0000256" key="1">
    <source>
        <dbReference type="ARBA" id="ARBA00001947"/>
    </source>
</evidence>
<organism evidence="7 8">
    <name type="scientific">Anthostomella pinea</name>
    <dbReference type="NCBI Taxonomy" id="933095"/>
    <lineage>
        <taxon>Eukaryota</taxon>
        <taxon>Fungi</taxon>
        <taxon>Dikarya</taxon>
        <taxon>Ascomycota</taxon>
        <taxon>Pezizomycotina</taxon>
        <taxon>Sordariomycetes</taxon>
        <taxon>Xylariomycetidae</taxon>
        <taxon>Xylariales</taxon>
        <taxon>Xylariaceae</taxon>
        <taxon>Anthostomella</taxon>
    </lineage>
</organism>
<dbReference type="SUPFAM" id="SSF51556">
    <property type="entry name" value="Metallo-dependent hydrolases"/>
    <property type="match status" value="1"/>
</dbReference>
<dbReference type="InterPro" id="IPR032466">
    <property type="entry name" value="Metal_Hydrolase"/>
</dbReference>
<gene>
    <name evidence="7" type="ORF">KHLLAP_LOCUS6202</name>
</gene>
<comment type="cofactor">
    <cofactor evidence="1">
        <name>Zn(2+)</name>
        <dbReference type="ChEBI" id="CHEBI:29105"/>
    </cofactor>
</comment>
<dbReference type="PANTHER" id="PTHR11271">
    <property type="entry name" value="GUANINE DEAMINASE"/>
    <property type="match status" value="1"/>
</dbReference>
<dbReference type="InterPro" id="IPR051607">
    <property type="entry name" value="Metallo-dep_hydrolases"/>
</dbReference>
<dbReference type="InterPro" id="IPR006680">
    <property type="entry name" value="Amidohydro-rel"/>
</dbReference>
<name>A0AAI8VIT7_9PEZI</name>
<evidence type="ECO:0000256" key="3">
    <source>
        <dbReference type="ARBA" id="ARBA00022801"/>
    </source>
</evidence>
<dbReference type="GO" id="GO:0019239">
    <property type="term" value="F:deaminase activity"/>
    <property type="evidence" value="ECO:0007669"/>
    <property type="project" value="TreeGrafter"/>
</dbReference>
<dbReference type="SUPFAM" id="SSF51338">
    <property type="entry name" value="Composite domain of metallo-dependent hydrolases"/>
    <property type="match status" value="1"/>
</dbReference>
<keyword evidence="2" id="KW-0479">Metal-binding</keyword>
<dbReference type="GO" id="GO:0046872">
    <property type="term" value="F:metal ion binding"/>
    <property type="evidence" value="ECO:0007669"/>
    <property type="project" value="UniProtKB-KW"/>
</dbReference>
<comment type="caution">
    <text evidence="7">The sequence shown here is derived from an EMBL/GenBank/DDBJ whole genome shotgun (WGS) entry which is preliminary data.</text>
</comment>
<evidence type="ECO:0000256" key="4">
    <source>
        <dbReference type="ARBA" id="ARBA00022833"/>
    </source>
</evidence>
<dbReference type="Gene3D" id="3.20.20.140">
    <property type="entry name" value="Metal-dependent hydrolases"/>
    <property type="match status" value="1"/>
</dbReference>
<evidence type="ECO:0000259" key="6">
    <source>
        <dbReference type="Pfam" id="PF01979"/>
    </source>
</evidence>
<dbReference type="Gene3D" id="2.30.40.10">
    <property type="entry name" value="Urease, subunit C, domain 1"/>
    <property type="match status" value="1"/>
</dbReference>
<dbReference type="PANTHER" id="PTHR11271:SF37">
    <property type="entry name" value="FAMILY PROTEIN, PUTATIVE (AFU_ORTHOLOGUE AFUA_4G00460)-RELATED"/>
    <property type="match status" value="1"/>
</dbReference>
<evidence type="ECO:0000313" key="7">
    <source>
        <dbReference type="EMBL" id="CAJ2505734.1"/>
    </source>
</evidence>
<feature type="domain" description="Amidohydrolase-related" evidence="6">
    <location>
        <begin position="78"/>
        <end position="430"/>
    </location>
</feature>
<reference evidence="7" key="1">
    <citation type="submission" date="2023-10" db="EMBL/GenBank/DDBJ databases">
        <authorList>
            <person name="Hackl T."/>
        </authorList>
    </citation>
    <scope>NUCLEOTIDE SEQUENCE</scope>
</reference>
<dbReference type="InterPro" id="IPR011059">
    <property type="entry name" value="Metal-dep_hydrolase_composite"/>
</dbReference>
<evidence type="ECO:0000256" key="2">
    <source>
        <dbReference type="ARBA" id="ARBA00022723"/>
    </source>
</evidence>
<proteinExistence type="predicted"/>
<dbReference type="GO" id="GO:0005829">
    <property type="term" value="C:cytosol"/>
    <property type="evidence" value="ECO:0007669"/>
    <property type="project" value="TreeGrafter"/>
</dbReference>
<accession>A0AAI8VIT7</accession>